<dbReference type="InterPro" id="IPR002052">
    <property type="entry name" value="DNA_methylase_N6_adenine_CS"/>
</dbReference>
<dbReference type="GO" id="GO:0016740">
    <property type="term" value="F:transferase activity"/>
    <property type="evidence" value="ECO:0007669"/>
    <property type="project" value="UniProtKB-KW"/>
</dbReference>
<accession>A0ABU2LA04</accession>
<dbReference type="SUPFAM" id="SSF53335">
    <property type="entry name" value="S-adenosyl-L-methionine-dependent methyltransferases"/>
    <property type="match status" value="1"/>
</dbReference>
<dbReference type="InterPro" id="IPR055487">
    <property type="entry name" value="DUF7059"/>
</dbReference>
<dbReference type="EMBL" id="JAVREN010000021">
    <property type="protein sequence ID" value="MDT0308406.1"/>
    <property type="molecule type" value="Genomic_DNA"/>
</dbReference>
<proteinExistence type="inferred from homology"/>
<evidence type="ECO:0000313" key="7">
    <source>
        <dbReference type="EMBL" id="MDT0308406.1"/>
    </source>
</evidence>
<keyword evidence="4" id="KW-0949">S-adenosyl-L-methionine</keyword>
<evidence type="ECO:0000259" key="5">
    <source>
        <dbReference type="Pfam" id="PF23186"/>
    </source>
</evidence>
<sequence length="529" mass="55390">MTLTGLPTPGDGTSRLREALLAASFTPDGLLKLLGRPARAALARGETAPALHALHGAGEDPLAVLLRLFLLRLPVPEGPAARAALPLDAALADGWLERDGGALRATVEIRPYENAEGQDWYAVSDGHGAGVPGADPGPAAGRRDAVLGPGGASATLAALTVRTPVARALDLGTGCGVQALHATRHAGSVTATDVNTRALRMTALTLALSAAPPADLRAGSLFDPVTGATGGNAPAPRDGTEPPGFGLIVSNPPFVISPARPTGPTPGLTYRDAGLPGDALCRSLVTRSAAHLAEGGHCQLLANWQHVEGEDWRERVAAWVPPGCDAWIVQRETQDVTEYTELWLRDAGAHRGDPAAYRAAYAAWLTEFAERRTHAVGFGWITLRRSGTRTPSVLVEDWPHAVAQPLGESVRAHFERQDFLRDHADPAALLSRRYLLAEGVAQEQIGAPGAEDPEHVLLRQRDGMMRARPMDTVGAGFAGSCDGTLPAGTILDAIASLLGEDPAALRERAPAWLRPLVEQGFLLPAPPAG</sequence>
<dbReference type="InterPro" id="IPR056684">
    <property type="entry name" value="DUF7782"/>
</dbReference>
<keyword evidence="8" id="KW-1185">Reference proteome</keyword>
<organism evidence="7 8">
    <name type="scientific">Streptomyces boetiae</name>
    <dbReference type="NCBI Taxonomy" id="3075541"/>
    <lineage>
        <taxon>Bacteria</taxon>
        <taxon>Bacillati</taxon>
        <taxon>Actinomycetota</taxon>
        <taxon>Actinomycetes</taxon>
        <taxon>Kitasatosporales</taxon>
        <taxon>Streptomycetaceae</taxon>
        <taxon>Streptomyces</taxon>
    </lineage>
</organism>
<comment type="caution">
    <text evidence="7">The sequence shown here is derived from an EMBL/GenBank/DDBJ whole genome shotgun (WGS) entry which is preliminary data.</text>
</comment>
<reference evidence="8" key="1">
    <citation type="submission" date="2023-07" db="EMBL/GenBank/DDBJ databases">
        <title>30 novel species of actinomycetes from the DSMZ collection.</title>
        <authorList>
            <person name="Nouioui I."/>
        </authorList>
    </citation>
    <scope>NUCLEOTIDE SEQUENCE [LARGE SCALE GENOMIC DNA]</scope>
    <source>
        <strain evidence="8">DSM 44917</strain>
    </source>
</reference>
<evidence type="ECO:0000259" key="6">
    <source>
        <dbReference type="Pfam" id="PF25004"/>
    </source>
</evidence>
<gene>
    <name evidence="7" type="ORF">RM780_15760</name>
</gene>
<dbReference type="Pfam" id="PF23186">
    <property type="entry name" value="DUF7059"/>
    <property type="match status" value="1"/>
</dbReference>
<feature type="domain" description="DUF7059" evidence="5">
    <location>
        <begin position="22"/>
        <end position="106"/>
    </location>
</feature>
<keyword evidence="2" id="KW-0489">Methyltransferase</keyword>
<evidence type="ECO:0000256" key="1">
    <source>
        <dbReference type="ARBA" id="ARBA00006149"/>
    </source>
</evidence>
<evidence type="ECO:0000256" key="2">
    <source>
        <dbReference type="ARBA" id="ARBA00022603"/>
    </source>
</evidence>
<dbReference type="PROSITE" id="PS00092">
    <property type="entry name" value="N6_MTASE"/>
    <property type="match status" value="1"/>
</dbReference>
<dbReference type="PANTHER" id="PTHR45875:SF1">
    <property type="entry name" value="METHYLTRANSFERASE N6AMT1"/>
    <property type="match status" value="1"/>
</dbReference>
<evidence type="ECO:0000256" key="3">
    <source>
        <dbReference type="ARBA" id="ARBA00022679"/>
    </source>
</evidence>
<name>A0ABU2LA04_9ACTN</name>
<comment type="similarity">
    <text evidence="1">Belongs to the eukaryotic/archaeal PrmC-related family.</text>
</comment>
<dbReference type="Proteomes" id="UP001183388">
    <property type="component" value="Unassembled WGS sequence"/>
</dbReference>
<evidence type="ECO:0000313" key="8">
    <source>
        <dbReference type="Proteomes" id="UP001183388"/>
    </source>
</evidence>
<dbReference type="InterPro" id="IPR052190">
    <property type="entry name" value="Euk-Arch_PrmC-MTase"/>
</dbReference>
<dbReference type="RefSeq" id="WP_311631352.1">
    <property type="nucleotide sequence ID" value="NZ_JAVREN010000021.1"/>
</dbReference>
<evidence type="ECO:0000256" key="4">
    <source>
        <dbReference type="ARBA" id="ARBA00022691"/>
    </source>
</evidence>
<dbReference type="PANTHER" id="PTHR45875">
    <property type="entry name" value="METHYLTRANSFERASE N6AMT1"/>
    <property type="match status" value="1"/>
</dbReference>
<dbReference type="InterPro" id="IPR029063">
    <property type="entry name" value="SAM-dependent_MTases_sf"/>
</dbReference>
<keyword evidence="3 7" id="KW-0808">Transferase</keyword>
<dbReference type="Gene3D" id="3.40.50.150">
    <property type="entry name" value="Vaccinia Virus protein VP39"/>
    <property type="match status" value="1"/>
</dbReference>
<dbReference type="CDD" id="cd02440">
    <property type="entry name" value="AdoMet_MTases"/>
    <property type="match status" value="1"/>
</dbReference>
<protein>
    <submittedName>
        <fullName evidence="7">Transferase</fullName>
    </submittedName>
</protein>
<feature type="domain" description="DUF7782" evidence="6">
    <location>
        <begin position="412"/>
        <end position="524"/>
    </location>
</feature>
<dbReference type="Pfam" id="PF25004">
    <property type="entry name" value="DUF7782"/>
    <property type="match status" value="1"/>
</dbReference>